<evidence type="ECO:0000256" key="5">
    <source>
        <dbReference type="ARBA" id="ARBA00023242"/>
    </source>
</evidence>
<dbReference type="AlphaFoldDB" id="A0A9D3PCT2"/>
<dbReference type="GO" id="GO:0005737">
    <property type="term" value="C:cytoplasm"/>
    <property type="evidence" value="ECO:0007669"/>
    <property type="project" value="UniProtKB-SubCell"/>
</dbReference>
<dbReference type="SUPFAM" id="SSF54495">
    <property type="entry name" value="UBC-like"/>
    <property type="match status" value="1"/>
</dbReference>
<evidence type="ECO:0000256" key="6">
    <source>
        <dbReference type="ARBA" id="ARBA00053748"/>
    </source>
</evidence>
<evidence type="ECO:0000313" key="8">
    <source>
        <dbReference type="EMBL" id="KAG7457169.1"/>
    </source>
</evidence>
<dbReference type="GO" id="GO:0005634">
    <property type="term" value="C:nucleus"/>
    <property type="evidence" value="ECO:0007669"/>
    <property type="project" value="UniProtKB-SubCell"/>
</dbReference>
<keyword evidence="5" id="KW-0539">Nucleus</keyword>
<dbReference type="InterPro" id="IPR006575">
    <property type="entry name" value="RWD_dom"/>
</dbReference>
<comment type="function">
    <text evidence="6">Enhancer of SUMO conjugation. Increases SUMO conjugation to proteins by promoting the: binding of E1 and E2 enzymes, thioester linkage between SUMO and ube2i/ubc9 and transfer of SUMO to specific target proteins which include hif1a, pias, nfkbia, nr3c1 and top1. Has no effect on ubiquitination.</text>
</comment>
<name>A0A9D3PCT2_MEGAT</name>
<sequence length="248" mass="28040">MSETALDEMSVLSAIYCEKDEFALLEESDEKGLVFRIQVAVVTGSEETRLSLVFHLPPEYPRCLPDVSVSSERLSRRQCQRLRRSLLEKAAELLPEPVVHELILWLRQNLVAVARVEPTAGGGVRAEEGAEIWTALLLLDHMRSKTKYVKIIEKWTSELGLTGRLFMGKLILILLQGPRRSIKEYLHLQKTVKVDVDSAGKKCKEKMMSVLSEAPLSEEHKQLTAFETLCFPHLTGPDQESTPVESTW</sequence>
<comment type="caution">
    <text evidence="8">The sequence shown here is derived from an EMBL/GenBank/DDBJ whole genome shotgun (WGS) entry which is preliminary data.</text>
</comment>
<evidence type="ECO:0000256" key="1">
    <source>
        <dbReference type="ARBA" id="ARBA00004123"/>
    </source>
</evidence>
<dbReference type="EMBL" id="JAFDVH010000022">
    <property type="protein sequence ID" value="KAG7457169.1"/>
    <property type="molecule type" value="Genomic_DNA"/>
</dbReference>
<keyword evidence="9" id="KW-1185">Reference proteome</keyword>
<gene>
    <name evidence="8" type="ORF">MATL_G00243710</name>
</gene>
<proteinExistence type="predicted"/>
<evidence type="ECO:0000313" key="9">
    <source>
        <dbReference type="Proteomes" id="UP001046870"/>
    </source>
</evidence>
<keyword evidence="4" id="KW-0963">Cytoplasm</keyword>
<dbReference type="OrthoDB" id="167315at2759"/>
<dbReference type="PANTHER" id="PTHR15628:SF1">
    <property type="entry name" value="RWD DOMAIN-CONTAINING PROTEIN 3"/>
    <property type="match status" value="1"/>
</dbReference>
<comment type="subcellular location">
    <subcellularLocation>
        <location evidence="2">Cytoplasm</location>
    </subcellularLocation>
    <subcellularLocation>
        <location evidence="1">Nucleus</location>
    </subcellularLocation>
</comment>
<dbReference type="PROSITE" id="PS50908">
    <property type="entry name" value="RWD"/>
    <property type="match status" value="1"/>
</dbReference>
<dbReference type="Proteomes" id="UP001046870">
    <property type="component" value="Chromosome 22"/>
</dbReference>
<dbReference type="CDD" id="cd24164">
    <property type="entry name" value="RWDD3_C"/>
    <property type="match status" value="1"/>
</dbReference>
<dbReference type="GO" id="GO:0010468">
    <property type="term" value="P:regulation of gene expression"/>
    <property type="evidence" value="ECO:0007669"/>
    <property type="project" value="UniProtKB-ARBA"/>
</dbReference>
<dbReference type="PANTHER" id="PTHR15628">
    <property type="entry name" value="RWD DOMAIN-CONTAINING PROTEIN 3"/>
    <property type="match status" value="1"/>
</dbReference>
<accession>A0A9D3PCT2</accession>
<dbReference type="FunFam" id="3.10.110.10:FF:000050">
    <property type="entry name" value="eIF-2-alpha kinase GCN2"/>
    <property type="match status" value="1"/>
</dbReference>
<dbReference type="GO" id="GO:0033554">
    <property type="term" value="P:cellular response to stress"/>
    <property type="evidence" value="ECO:0007669"/>
    <property type="project" value="UniProtKB-ARBA"/>
</dbReference>
<evidence type="ECO:0000256" key="2">
    <source>
        <dbReference type="ARBA" id="ARBA00004496"/>
    </source>
</evidence>
<dbReference type="CDD" id="cd23819">
    <property type="entry name" value="RWD_RWDD3"/>
    <property type="match status" value="1"/>
</dbReference>
<dbReference type="Gene3D" id="3.10.110.10">
    <property type="entry name" value="Ubiquitin Conjugating Enzyme"/>
    <property type="match status" value="1"/>
</dbReference>
<dbReference type="InterPro" id="IPR016135">
    <property type="entry name" value="UBQ-conjugating_enzyme/RWD"/>
</dbReference>
<feature type="domain" description="RWD" evidence="7">
    <location>
        <begin position="7"/>
        <end position="113"/>
    </location>
</feature>
<organism evidence="8 9">
    <name type="scientific">Megalops atlanticus</name>
    <name type="common">Tarpon</name>
    <name type="synonym">Clupea gigantea</name>
    <dbReference type="NCBI Taxonomy" id="7932"/>
    <lineage>
        <taxon>Eukaryota</taxon>
        <taxon>Metazoa</taxon>
        <taxon>Chordata</taxon>
        <taxon>Craniata</taxon>
        <taxon>Vertebrata</taxon>
        <taxon>Euteleostomi</taxon>
        <taxon>Actinopterygii</taxon>
        <taxon>Neopterygii</taxon>
        <taxon>Teleostei</taxon>
        <taxon>Elopiformes</taxon>
        <taxon>Megalopidae</taxon>
        <taxon>Megalops</taxon>
    </lineage>
</organism>
<dbReference type="InterPro" id="IPR038840">
    <property type="entry name" value="RWDD3"/>
</dbReference>
<reference evidence="8" key="1">
    <citation type="submission" date="2021-01" db="EMBL/GenBank/DDBJ databases">
        <authorList>
            <person name="Zahm M."/>
            <person name="Roques C."/>
            <person name="Cabau C."/>
            <person name="Klopp C."/>
            <person name="Donnadieu C."/>
            <person name="Jouanno E."/>
            <person name="Lampietro C."/>
            <person name="Louis A."/>
            <person name="Herpin A."/>
            <person name="Echchiki A."/>
            <person name="Berthelot C."/>
            <person name="Parey E."/>
            <person name="Roest-Crollius H."/>
            <person name="Braasch I."/>
            <person name="Postlethwait J."/>
            <person name="Bobe J."/>
            <person name="Montfort J."/>
            <person name="Bouchez O."/>
            <person name="Begum T."/>
            <person name="Mejri S."/>
            <person name="Adams A."/>
            <person name="Chen W.-J."/>
            <person name="Guiguen Y."/>
        </authorList>
    </citation>
    <scope>NUCLEOTIDE SEQUENCE</scope>
    <source>
        <strain evidence="8">YG-15Mar2019-1</strain>
        <tissue evidence="8">Brain</tissue>
    </source>
</reference>
<evidence type="ECO:0000256" key="3">
    <source>
        <dbReference type="ARBA" id="ARBA00015444"/>
    </source>
</evidence>
<dbReference type="Pfam" id="PF05773">
    <property type="entry name" value="RWD"/>
    <property type="match status" value="1"/>
</dbReference>
<evidence type="ECO:0000256" key="4">
    <source>
        <dbReference type="ARBA" id="ARBA00022490"/>
    </source>
</evidence>
<protein>
    <recommendedName>
        <fullName evidence="3">RWD domain-containing protein 3</fullName>
    </recommendedName>
</protein>
<dbReference type="GO" id="GO:0033235">
    <property type="term" value="P:positive regulation of protein sumoylation"/>
    <property type="evidence" value="ECO:0007669"/>
    <property type="project" value="InterPro"/>
</dbReference>
<dbReference type="GO" id="GO:1902073">
    <property type="term" value="P:positive regulation of hypoxia-inducible factor-1alpha signaling pathway"/>
    <property type="evidence" value="ECO:0007669"/>
    <property type="project" value="InterPro"/>
</dbReference>
<evidence type="ECO:0000259" key="7">
    <source>
        <dbReference type="PROSITE" id="PS50908"/>
    </source>
</evidence>
<dbReference type="SMART" id="SM00591">
    <property type="entry name" value="RWD"/>
    <property type="match status" value="1"/>
</dbReference>